<keyword evidence="4" id="KW-1015">Disulfide bond</keyword>
<organism evidence="7 8">
    <name type="scientific">Podospora aff. communis PSN243</name>
    <dbReference type="NCBI Taxonomy" id="3040156"/>
    <lineage>
        <taxon>Eukaryota</taxon>
        <taxon>Fungi</taxon>
        <taxon>Dikarya</taxon>
        <taxon>Ascomycota</taxon>
        <taxon>Pezizomycotina</taxon>
        <taxon>Sordariomycetes</taxon>
        <taxon>Sordariomycetidae</taxon>
        <taxon>Sordariales</taxon>
        <taxon>Podosporaceae</taxon>
        <taxon>Podospora</taxon>
    </lineage>
</organism>
<keyword evidence="3" id="KW-0378">Hydrolase</keyword>
<feature type="chain" id="PRO_5044001353" evidence="6">
    <location>
        <begin position="20"/>
        <end position="161"/>
    </location>
</feature>
<evidence type="ECO:0000256" key="2">
    <source>
        <dbReference type="ARBA" id="ARBA00022759"/>
    </source>
</evidence>
<proteinExistence type="predicted"/>
<evidence type="ECO:0000256" key="4">
    <source>
        <dbReference type="ARBA" id="ARBA00023157"/>
    </source>
</evidence>
<evidence type="ECO:0000256" key="6">
    <source>
        <dbReference type="SAM" id="SignalP"/>
    </source>
</evidence>
<protein>
    <submittedName>
        <fullName evidence="7">Ribonuclease/ribotoxin</fullName>
    </submittedName>
</protein>
<dbReference type="PANTHER" id="PTHR42104:SF2">
    <property type="entry name" value="GUANYL-SPECIFIC RIBONUCLEASE, PUTATIVE (AFU_ORTHOLOGUE AFUA_4G01200)-RELATED"/>
    <property type="match status" value="1"/>
</dbReference>
<feature type="signal peptide" evidence="6">
    <location>
        <begin position="1"/>
        <end position="19"/>
    </location>
</feature>
<keyword evidence="6" id="KW-0732">Signal</keyword>
<dbReference type="GO" id="GO:0003723">
    <property type="term" value="F:RNA binding"/>
    <property type="evidence" value="ECO:0007669"/>
    <property type="project" value="InterPro"/>
</dbReference>
<dbReference type="Proteomes" id="UP001321760">
    <property type="component" value="Unassembled WGS sequence"/>
</dbReference>
<reference evidence="7" key="1">
    <citation type="journal article" date="2023" name="Mol. Phylogenet. Evol.">
        <title>Genome-scale phylogeny and comparative genomics of the fungal order Sordariales.</title>
        <authorList>
            <person name="Hensen N."/>
            <person name="Bonometti L."/>
            <person name="Westerberg I."/>
            <person name="Brannstrom I.O."/>
            <person name="Guillou S."/>
            <person name="Cros-Aarteil S."/>
            <person name="Calhoun S."/>
            <person name="Haridas S."/>
            <person name="Kuo A."/>
            <person name="Mondo S."/>
            <person name="Pangilinan J."/>
            <person name="Riley R."/>
            <person name="LaButti K."/>
            <person name="Andreopoulos B."/>
            <person name="Lipzen A."/>
            <person name="Chen C."/>
            <person name="Yan M."/>
            <person name="Daum C."/>
            <person name="Ng V."/>
            <person name="Clum A."/>
            <person name="Steindorff A."/>
            <person name="Ohm R.A."/>
            <person name="Martin F."/>
            <person name="Silar P."/>
            <person name="Natvig D.O."/>
            <person name="Lalanne C."/>
            <person name="Gautier V."/>
            <person name="Ament-Velasquez S.L."/>
            <person name="Kruys A."/>
            <person name="Hutchinson M.I."/>
            <person name="Powell A.J."/>
            <person name="Barry K."/>
            <person name="Miller A.N."/>
            <person name="Grigoriev I.V."/>
            <person name="Debuchy R."/>
            <person name="Gladieux P."/>
            <person name="Hiltunen Thoren M."/>
            <person name="Johannesson H."/>
        </authorList>
    </citation>
    <scope>NUCLEOTIDE SEQUENCE</scope>
    <source>
        <strain evidence="7">PSN243</strain>
    </source>
</reference>
<dbReference type="InterPro" id="IPR000026">
    <property type="entry name" value="N1-like"/>
</dbReference>
<dbReference type="Gene3D" id="3.10.450.30">
    <property type="entry name" value="Microbial ribonucleases"/>
    <property type="match status" value="1"/>
</dbReference>
<evidence type="ECO:0000313" key="8">
    <source>
        <dbReference type="Proteomes" id="UP001321760"/>
    </source>
</evidence>
<evidence type="ECO:0000256" key="5">
    <source>
        <dbReference type="ARBA" id="ARBA00023239"/>
    </source>
</evidence>
<keyword evidence="2" id="KW-0255">Endonuclease</keyword>
<name>A0AAV9H6Y0_9PEZI</name>
<evidence type="ECO:0000256" key="3">
    <source>
        <dbReference type="ARBA" id="ARBA00022801"/>
    </source>
</evidence>
<gene>
    <name evidence="7" type="ORF">QBC34DRAFT_374101</name>
</gene>
<dbReference type="GO" id="GO:0016787">
    <property type="term" value="F:hydrolase activity"/>
    <property type="evidence" value="ECO:0007669"/>
    <property type="project" value="UniProtKB-KW"/>
</dbReference>
<keyword evidence="1" id="KW-0540">Nuclease</keyword>
<evidence type="ECO:0000313" key="7">
    <source>
        <dbReference type="EMBL" id="KAK4455263.1"/>
    </source>
</evidence>
<dbReference type="EMBL" id="MU865914">
    <property type="protein sequence ID" value="KAK4455263.1"/>
    <property type="molecule type" value="Genomic_DNA"/>
</dbReference>
<dbReference type="PANTHER" id="PTHR42104">
    <property type="entry name" value="EXTRACELLULAR GUANYL-SPECIFIC RIBONUCLEASE RNTA (AFU_ORTHOLOGUE AFUA_4G03230)"/>
    <property type="match status" value="1"/>
</dbReference>
<comment type="caution">
    <text evidence="7">The sequence shown here is derived from an EMBL/GenBank/DDBJ whole genome shotgun (WGS) entry which is preliminary data.</text>
</comment>
<dbReference type="AlphaFoldDB" id="A0AAV9H6Y0"/>
<accession>A0AAV9H6Y0</accession>
<sequence length="161" mass="17353">MLFTNLVALISITSGFAVANPVPVPVVNAIAGPELEARQIRGWQCGNTRHTLVSVENAMGDGIRLRRALRTIAQGNGVVWPHEYRNGSPNRPEVDPSPCARLNLYEFPILASGADYAGGNPGPDRVVFADSNRTPGAFEQCFLMTHTGATGNLFVKCRTFS</sequence>
<evidence type="ECO:0000256" key="1">
    <source>
        <dbReference type="ARBA" id="ARBA00022722"/>
    </source>
</evidence>
<dbReference type="SUPFAM" id="SSF53933">
    <property type="entry name" value="Microbial ribonucleases"/>
    <property type="match status" value="1"/>
</dbReference>
<keyword evidence="5" id="KW-0456">Lyase</keyword>
<keyword evidence="8" id="KW-1185">Reference proteome</keyword>
<reference evidence="7" key="2">
    <citation type="submission" date="2023-05" db="EMBL/GenBank/DDBJ databases">
        <authorList>
            <consortium name="Lawrence Berkeley National Laboratory"/>
            <person name="Steindorff A."/>
            <person name="Hensen N."/>
            <person name="Bonometti L."/>
            <person name="Westerberg I."/>
            <person name="Brannstrom I.O."/>
            <person name="Guillou S."/>
            <person name="Cros-Aarteil S."/>
            <person name="Calhoun S."/>
            <person name="Haridas S."/>
            <person name="Kuo A."/>
            <person name="Mondo S."/>
            <person name="Pangilinan J."/>
            <person name="Riley R."/>
            <person name="Labutti K."/>
            <person name="Andreopoulos B."/>
            <person name="Lipzen A."/>
            <person name="Chen C."/>
            <person name="Yanf M."/>
            <person name="Daum C."/>
            <person name="Ng V."/>
            <person name="Clum A."/>
            <person name="Ohm R."/>
            <person name="Martin F."/>
            <person name="Silar P."/>
            <person name="Natvig D."/>
            <person name="Lalanne C."/>
            <person name="Gautier V."/>
            <person name="Ament-Velasquez S.L."/>
            <person name="Kruys A."/>
            <person name="Hutchinson M.I."/>
            <person name="Powell A.J."/>
            <person name="Barry K."/>
            <person name="Miller A.N."/>
            <person name="Grigoriev I.V."/>
            <person name="Debuchy R."/>
            <person name="Gladieux P."/>
            <person name="Thoren M.H."/>
            <person name="Johannesson H."/>
        </authorList>
    </citation>
    <scope>NUCLEOTIDE SEQUENCE</scope>
    <source>
        <strain evidence="7">PSN243</strain>
    </source>
</reference>
<dbReference type="InterPro" id="IPR016191">
    <property type="entry name" value="Ribonuclease/ribotoxin"/>
</dbReference>
<dbReference type="GO" id="GO:0046589">
    <property type="term" value="F:ribonuclease T1 activity"/>
    <property type="evidence" value="ECO:0007669"/>
    <property type="project" value="UniProtKB-EC"/>
</dbReference>
<dbReference type="Pfam" id="PF00545">
    <property type="entry name" value="Ribonuclease"/>
    <property type="match status" value="1"/>
</dbReference>